<comment type="caution">
    <text evidence="1">The sequence shown here is derived from an EMBL/GenBank/DDBJ whole genome shotgun (WGS) entry which is preliminary data.</text>
</comment>
<sequence>MSQRLSHCCVRELLPLMDLPSVKQSRAKQLFNAGYKNLQSIAKASVNELVESIEFMPRRIASQLIAASK</sequence>
<feature type="non-terminal residue" evidence="1">
    <location>
        <position position="1"/>
    </location>
</feature>
<dbReference type="SUPFAM" id="SSF158702">
    <property type="entry name" value="Sec63 N-terminal domain-like"/>
    <property type="match status" value="1"/>
</dbReference>
<dbReference type="Proteomes" id="UP000625711">
    <property type="component" value="Unassembled WGS sequence"/>
</dbReference>
<proteinExistence type="predicted"/>
<accession>A0A834IBF1</accession>
<dbReference type="AlphaFoldDB" id="A0A834IBF1"/>
<keyword evidence="2" id="KW-1185">Reference proteome</keyword>
<dbReference type="Gene3D" id="1.10.3380.20">
    <property type="match status" value="1"/>
</dbReference>
<dbReference type="Gene3D" id="1.10.150.20">
    <property type="entry name" value="5' to 3' exonuclease, C-terminal subdomain"/>
    <property type="match status" value="1"/>
</dbReference>
<dbReference type="EMBL" id="JAACXV010001456">
    <property type="protein sequence ID" value="KAF7277509.1"/>
    <property type="molecule type" value="Genomic_DNA"/>
</dbReference>
<organism evidence="1 2">
    <name type="scientific">Rhynchophorus ferrugineus</name>
    <name type="common">Red palm weevil</name>
    <name type="synonym">Curculio ferrugineus</name>
    <dbReference type="NCBI Taxonomy" id="354439"/>
    <lineage>
        <taxon>Eukaryota</taxon>
        <taxon>Metazoa</taxon>
        <taxon>Ecdysozoa</taxon>
        <taxon>Arthropoda</taxon>
        <taxon>Hexapoda</taxon>
        <taxon>Insecta</taxon>
        <taxon>Pterygota</taxon>
        <taxon>Neoptera</taxon>
        <taxon>Endopterygota</taxon>
        <taxon>Coleoptera</taxon>
        <taxon>Polyphaga</taxon>
        <taxon>Cucujiformia</taxon>
        <taxon>Curculionidae</taxon>
        <taxon>Dryophthorinae</taxon>
        <taxon>Rhynchophorus</taxon>
    </lineage>
</organism>
<dbReference type="OrthoDB" id="2320933at2759"/>
<gene>
    <name evidence="1" type="ORF">GWI33_007016</name>
</gene>
<protein>
    <submittedName>
        <fullName evidence="1">Uncharacterized protein</fullName>
    </submittedName>
</protein>
<name>A0A834IBF1_RHYFE</name>
<evidence type="ECO:0000313" key="2">
    <source>
        <dbReference type="Proteomes" id="UP000625711"/>
    </source>
</evidence>
<reference evidence="1" key="1">
    <citation type="submission" date="2020-08" db="EMBL/GenBank/DDBJ databases">
        <title>Genome sequencing and assembly of the red palm weevil Rhynchophorus ferrugineus.</title>
        <authorList>
            <person name="Dias G.B."/>
            <person name="Bergman C.M."/>
            <person name="Manee M."/>
        </authorList>
    </citation>
    <scope>NUCLEOTIDE SEQUENCE</scope>
    <source>
        <strain evidence="1">AA-2017</strain>
        <tissue evidence="1">Whole larva</tissue>
    </source>
</reference>
<evidence type="ECO:0000313" key="1">
    <source>
        <dbReference type="EMBL" id="KAF7277509.1"/>
    </source>
</evidence>